<organism evidence="1 2">
    <name type="scientific">Sphingobium chungbukense</name>
    <dbReference type="NCBI Taxonomy" id="56193"/>
    <lineage>
        <taxon>Bacteria</taxon>
        <taxon>Pseudomonadati</taxon>
        <taxon>Pseudomonadota</taxon>
        <taxon>Alphaproteobacteria</taxon>
        <taxon>Sphingomonadales</taxon>
        <taxon>Sphingomonadaceae</taxon>
        <taxon>Sphingobium</taxon>
    </lineage>
</organism>
<dbReference type="PATRIC" id="fig|56193.3.peg.788"/>
<sequence>MPGSKERDAQRPAAGDTGNNLDRVLLHLHRHDPAAFPSTNRYDYRIANAWETIMFGDDSMPDLTDVCKPDNVARLAEQLEGISTIVALSAPAIAGVEGASIHATYSHTVHPGMRGLNNYYRGLGNDKEGRQRRVEERCQRYAEEVIASQG</sequence>
<reference evidence="1 2" key="1">
    <citation type="submission" date="2015-04" db="EMBL/GenBank/DDBJ databases">
        <title>Genome sequence of aromatic hydrocarbons-degrading Sphingobium chungbukense DJ77.</title>
        <authorList>
            <person name="Kim Y.-C."/>
            <person name="Chae J.-C."/>
        </authorList>
    </citation>
    <scope>NUCLEOTIDE SEQUENCE [LARGE SCALE GENOMIC DNA]</scope>
    <source>
        <strain evidence="1 2">DJ77</strain>
    </source>
</reference>
<accession>A0A0M3AUE5</accession>
<proteinExistence type="predicted"/>
<keyword evidence="2" id="KW-1185">Reference proteome</keyword>
<dbReference type="EMBL" id="LBIC01000001">
    <property type="protein sequence ID" value="KKW93807.1"/>
    <property type="molecule type" value="Genomic_DNA"/>
</dbReference>
<protein>
    <submittedName>
        <fullName evidence="1">Uncharacterized protein</fullName>
    </submittedName>
</protein>
<dbReference type="Proteomes" id="UP000033874">
    <property type="component" value="Unassembled WGS sequence"/>
</dbReference>
<gene>
    <name evidence="1" type="ORF">YP76_03850</name>
</gene>
<dbReference type="AlphaFoldDB" id="A0A0M3AUE5"/>
<dbReference type="RefSeq" id="WP_157035640.1">
    <property type="nucleotide sequence ID" value="NZ_LBIC01000001.1"/>
</dbReference>
<evidence type="ECO:0000313" key="1">
    <source>
        <dbReference type="EMBL" id="KKW93807.1"/>
    </source>
</evidence>
<evidence type="ECO:0000313" key="2">
    <source>
        <dbReference type="Proteomes" id="UP000033874"/>
    </source>
</evidence>
<name>A0A0M3AUE5_9SPHN</name>
<comment type="caution">
    <text evidence="1">The sequence shown here is derived from an EMBL/GenBank/DDBJ whole genome shotgun (WGS) entry which is preliminary data.</text>
</comment>